<name>A0A1I7YL79_9BILA</name>
<evidence type="ECO:0000313" key="2">
    <source>
        <dbReference type="Proteomes" id="UP000095287"/>
    </source>
</evidence>
<evidence type="ECO:0000313" key="3">
    <source>
        <dbReference type="WBParaSite" id="L893_g1749.t1"/>
    </source>
</evidence>
<protein>
    <submittedName>
        <fullName evidence="3">Uncharacterized protein</fullName>
    </submittedName>
</protein>
<keyword evidence="2" id="KW-1185">Reference proteome</keyword>
<sequence length="125" mass="14204">MSRSSCRCLSADLPVLYGAPLNPSKGMCGSRRQSHLPRSAQAYTPVPDRNVPIPPAVYRHLRHLSAVGKIPQPPHCHHTRRFYDDDNEGSSPPFEKNERRYPNKTTLTSFLRIGANKQKHHRSPR</sequence>
<dbReference type="AlphaFoldDB" id="A0A1I7YL79"/>
<dbReference type="WBParaSite" id="L893_g1749.t1">
    <property type="protein sequence ID" value="L893_g1749.t1"/>
    <property type="gene ID" value="L893_g1749"/>
</dbReference>
<feature type="region of interest" description="Disordered" evidence="1">
    <location>
        <begin position="68"/>
        <end position="106"/>
    </location>
</feature>
<accession>A0A1I7YL79</accession>
<reference evidence="3" key="1">
    <citation type="submission" date="2016-11" db="UniProtKB">
        <authorList>
            <consortium name="WormBaseParasite"/>
        </authorList>
    </citation>
    <scope>IDENTIFICATION</scope>
</reference>
<proteinExistence type="predicted"/>
<evidence type="ECO:0000256" key="1">
    <source>
        <dbReference type="SAM" id="MobiDB-lite"/>
    </source>
</evidence>
<dbReference type="Proteomes" id="UP000095287">
    <property type="component" value="Unplaced"/>
</dbReference>
<organism evidence="2 3">
    <name type="scientific">Steinernema glaseri</name>
    <dbReference type="NCBI Taxonomy" id="37863"/>
    <lineage>
        <taxon>Eukaryota</taxon>
        <taxon>Metazoa</taxon>
        <taxon>Ecdysozoa</taxon>
        <taxon>Nematoda</taxon>
        <taxon>Chromadorea</taxon>
        <taxon>Rhabditida</taxon>
        <taxon>Tylenchina</taxon>
        <taxon>Panagrolaimomorpha</taxon>
        <taxon>Strongyloidoidea</taxon>
        <taxon>Steinernematidae</taxon>
        <taxon>Steinernema</taxon>
    </lineage>
</organism>
<feature type="region of interest" description="Disordered" evidence="1">
    <location>
        <begin position="26"/>
        <end position="51"/>
    </location>
</feature>